<dbReference type="RefSeq" id="WP_032702009.1">
    <property type="nucleotide sequence ID" value="NZ_FVGW01000004.1"/>
</dbReference>
<name>A0A1T8M891_9MYCO</name>
<dbReference type="GO" id="GO:0000287">
    <property type="term" value="F:magnesium ion binding"/>
    <property type="evidence" value="ECO:0007669"/>
    <property type="project" value="InterPro"/>
</dbReference>
<dbReference type="GO" id="GO:0006164">
    <property type="term" value="P:purine nucleotide biosynthetic process"/>
    <property type="evidence" value="ECO:0007669"/>
    <property type="project" value="TreeGrafter"/>
</dbReference>
<dbReference type="GO" id="GO:0002189">
    <property type="term" value="C:ribose phosphate diphosphokinase complex"/>
    <property type="evidence" value="ECO:0007669"/>
    <property type="project" value="TreeGrafter"/>
</dbReference>
<dbReference type="GO" id="GO:0006015">
    <property type="term" value="P:5-phosphoribose 1-diphosphate biosynthetic process"/>
    <property type="evidence" value="ECO:0007669"/>
    <property type="project" value="TreeGrafter"/>
</dbReference>
<dbReference type="CDD" id="cd06223">
    <property type="entry name" value="PRTases_typeI"/>
    <property type="match status" value="1"/>
</dbReference>
<dbReference type="PANTHER" id="PTHR10210:SF45">
    <property type="entry name" value="RIBOSE-PHOSPHATE PYROPHOSPHOKINASE 3, CHLOROPLASTIC"/>
    <property type="match status" value="1"/>
</dbReference>
<evidence type="ECO:0000313" key="2">
    <source>
        <dbReference type="EMBL" id="SKM03220.1"/>
    </source>
</evidence>
<dbReference type="InterPro" id="IPR000836">
    <property type="entry name" value="PRTase_dom"/>
</dbReference>
<reference evidence="2 3" key="1">
    <citation type="submission" date="2016-11" db="EMBL/GenBank/DDBJ databases">
        <authorList>
            <consortium name="Pathogen Informatics"/>
        </authorList>
    </citation>
    <scope>NUCLEOTIDE SEQUENCE [LARGE SCALE GENOMIC DNA]</scope>
    <source>
        <strain evidence="2 3">911</strain>
    </source>
</reference>
<keyword evidence="2" id="KW-0808">Transferase</keyword>
<proteinExistence type="predicted"/>
<dbReference type="Gene3D" id="3.40.50.2020">
    <property type="match status" value="2"/>
</dbReference>
<protein>
    <submittedName>
        <fullName evidence="2">Ribose-phosphate pyrophosphokinase</fullName>
    </submittedName>
</protein>
<sequence>MTISFKAYVQGRGTFSNVAEPFQFPGGEWHLRNIHTYPNSRVTWIADVRGADPNDLVKAALLATHAQYRMQPFVLMLPYLPAARADRGTPKGAAAYAWLANSLGAQKIIAVDGHSEAGVKPYNNVIELDATALIDRALMGRRYDAVIAPDKGALPRASAIAAHLGCPAVRAEKERDFATGRITGMRMLGATPKDWRYLVVDDICDGGGTFVGLAQMLNLPKDQLDLWVTHGIFSGKSGQLHDHYGRIYTTDSHPGAYTGAVRPFSIVPTFPIMFNAMRNGLSK</sequence>
<gene>
    <name evidence="2" type="ORF">SAMEA2259716_02355</name>
</gene>
<dbReference type="PANTHER" id="PTHR10210">
    <property type="entry name" value="RIBOSE-PHOSPHATE DIPHOSPHOKINASE FAMILY MEMBER"/>
    <property type="match status" value="1"/>
</dbReference>
<dbReference type="AlphaFoldDB" id="A0A1T8M891"/>
<evidence type="ECO:0000313" key="3">
    <source>
        <dbReference type="Proteomes" id="UP000190074"/>
    </source>
</evidence>
<dbReference type="InterPro" id="IPR005946">
    <property type="entry name" value="Rib-P_diPkinase"/>
</dbReference>
<dbReference type="InterPro" id="IPR029057">
    <property type="entry name" value="PRTase-like"/>
</dbReference>
<feature type="domain" description="Phosphoribosyltransferase" evidence="1">
    <location>
        <begin position="139"/>
        <end position="213"/>
    </location>
</feature>
<dbReference type="Pfam" id="PF00156">
    <property type="entry name" value="Pribosyltran"/>
    <property type="match status" value="1"/>
</dbReference>
<dbReference type="Proteomes" id="UP000190074">
    <property type="component" value="Unassembled WGS sequence"/>
</dbReference>
<dbReference type="EMBL" id="FVGW01000004">
    <property type="protein sequence ID" value="SKM03220.1"/>
    <property type="molecule type" value="Genomic_DNA"/>
</dbReference>
<accession>A0A1T8M891</accession>
<dbReference type="GO" id="GO:0016301">
    <property type="term" value="F:kinase activity"/>
    <property type="evidence" value="ECO:0007669"/>
    <property type="project" value="UniProtKB-KW"/>
</dbReference>
<dbReference type="SUPFAM" id="SSF53271">
    <property type="entry name" value="PRTase-like"/>
    <property type="match status" value="1"/>
</dbReference>
<evidence type="ECO:0000259" key="1">
    <source>
        <dbReference type="Pfam" id="PF00156"/>
    </source>
</evidence>
<dbReference type="GO" id="GO:0005737">
    <property type="term" value="C:cytoplasm"/>
    <property type="evidence" value="ECO:0007669"/>
    <property type="project" value="TreeGrafter"/>
</dbReference>
<keyword evidence="2" id="KW-0418">Kinase</keyword>
<organism evidence="2 3">
    <name type="scientific">Mycobacteroides abscessus subsp. massiliense</name>
    <dbReference type="NCBI Taxonomy" id="1962118"/>
    <lineage>
        <taxon>Bacteria</taxon>
        <taxon>Bacillati</taxon>
        <taxon>Actinomycetota</taxon>
        <taxon>Actinomycetes</taxon>
        <taxon>Mycobacteriales</taxon>
        <taxon>Mycobacteriaceae</taxon>
        <taxon>Mycobacteroides</taxon>
        <taxon>Mycobacteroides abscessus</taxon>
    </lineage>
</organism>